<evidence type="ECO:0000313" key="4">
    <source>
        <dbReference type="Proteomes" id="UP000240912"/>
    </source>
</evidence>
<sequence>MILFILSITCSVTVSVLLKLARRYHISIPQAITWNYLTAIVVSWFLYQPGTKVLTEPAAFDITLTLGLLLPSVFWLLAASVRHSGIVRTDIAQRLSLFISILGAFFLFNEHFNGWKWIGLATGFAAICLTVYRPEKSRSASANVIYPLLVFLGYGIIDLLFKRMALIQDRPYTSSLFLAFCAAFAVSLVSLVVLLLRRKTKLQLVNFVCGVILGLFNLGNIVFYLKAHRAFAENPSTVFATMNFGVIALGTTVGVLIFKEKLSRLNYIGLALAILSIVLITLSQVYAV</sequence>
<dbReference type="SUPFAM" id="SSF103481">
    <property type="entry name" value="Multidrug resistance efflux transporter EmrE"/>
    <property type="match status" value="2"/>
</dbReference>
<feature type="transmembrane region" description="Helical" evidence="1">
    <location>
        <begin position="144"/>
        <end position="161"/>
    </location>
</feature>
<feature type="transmembrane region" description="Helical" evidence="1">
    <location>
        <begin position="265"/>
        <end position="287"/>
    </location>
</feature>
<keyword evidence="1" id="KW-0472">Membrane</keyword>
<dbReference type="EMBL" id="PYLS01000005">
    <property type="protein sequence ID" value="PST83040.1"/>
    <property type="molecule type" value="Genomic_DNA"/>
</dbReference>
<feature type="transmembrane region" description="Helical" evidence="1">
    <location>
        <begin position="114"/>
        <end position="132"/>
    </location>
</feature>
<dbReference type="InterPro" id="IPR037185">
    <property type="entry name" value="EmrE-like"/>
</dbReference>
<feature type="domain" description="EamA" evidence="2">
    <location>
        <begin position="146"/>
        <end position="281"/>
    </location>
</feature>
<gene>
    <name evidence="3" type="ORF">C7T94_10475</name>
</gene>
<accession>A0A2T3HKT4</accession>
<feature type="transmembrane region" description="Helical" evidence="1">
    <location>
        <begin position="237"/>
        <end position="258"/>
    </location>
</feature>
<dbReference type="AlphaFoldDB" id="A0A2T3HKT4"/>
<feature type="transmembrane region" description="Helical" evidence="1">
    <location>
        <begin position="58"/>
        <end position="79"/>
    </location>
</feature>
<dbReference type="GO" id="GO:0016020">
    <property type="term" value="C:membrane"/>
    <property type="evidence" value="ECO:0007669"/>
    <property type="project" value="InterPro"/>
</dbReference>
<dbReference type="OrthoDB" id="1524053at2"/>
<evidence type="ECO:0000313" key="3">
    <source>
        <dbReference type="EMBL" id="PST83040.1"/>
    </source>
</evidence>
<proteinExistence type="predicted"/>
<organism evidence="3 4">
    <name type="scientific">Pedobacter yulinensis</name>
    <dbReference type="NCBI Taxonomy" id="2126353"/>
    <lineage>
        <taxon>Bacteria</taxon>
        <taxon>Pseudomonadati</taxon>
        <taxon>Bacteroidota</taxon>
        <taxon>Sphingobacteriia</taxon>
        <taxon>Sphingobacteriales</taxon>
        <taxon>Sphingobacteriaceae</taxon>
        <taxon>Pedobacter</taxon>
    </lineage>
</organism>
<keyword evidence="1" id="KW-1133">Transmembrane helix</keyword>
<name>A0A2T3HKT4_9SPHI</name>
<reference evidence="3 4" key="1">
    <citation type="submission" date="2018-03" db="EMBL/GenBank/DDBJ databases">
        <authorList>
            <person name="Keele B.F."/>
        </authorList>
    </citation>
    <scope>NUCLEOTIDE SEQUENCE [LARGE SCALE GENOMIC DNA]</scope>
    <source>
        <strain evidence="3 4">YL28-9</strain>
    </source>
</reference>
<dbReference type="Proteomes" id="UP000240912">
    <property type="component" value="Unassembled WGS sequence"/>
</dbReference>
<feature type="transmembrane region" description="Helical" evidence="1">
    <location>
        <begin position="204"/>
        <end position="225"/>
    </location>
</feature>
<feature type="transmembrane region" description="Helical" evidence="1">
    <location>
        <begin position="91"/>
        <end position="108"/>
    </location>
</feature>
<protein>
    <submittedName>
        <fullName evidence="3">Transporter</fullName>
    </submittedName>
</protein>
<dbReference type="Pfam" id="PF00892">
    <property type="entry name" value="EamA"/>
    <property type="match status" value="2"/>
</dbReference>
<keyword evidence="1" id="KW-0812">Transmembrane</keyword>
<dbReference type="InterPro" id="IPR000620">
    <property type="entry name" value="EamA_dom"/>
</dbReference>
<dbReference type="RefSeq" id="WP_107215301.1">
    <property type="nucleotide sequence ID" value="NZ_KZ686269.1"/>
</dbReference>
<keyword evidence="4" id="KW-1185">Reference proteome</keyword>
<evidence type="ECO:0000256" key="1">
    <source>
        <dbReference type="SAM" id="Phobius"/>
    </source>
</evidence>
<comment type="caution">
    <text evidence="3">The sequence shown here is derived from an EMBL/GenBank/DDBJ whole genome shotgun (WGS) entry which is preliminary data.</text>
</comment>
<feature type="transmembrane region" description="Helical" evidence="1">
    <location>
        <begin position="176"/>
        <end position="197"/>
    </location>
</feature>
<dbReference type="Gene3D" id="1.10.3730.20">
    <property type="match status" value="1"/>
</dbReference>
<feature type="domain" description="EamA" evidence="2">
    <location>
        <begin position="2"/>
        <end position="131"/>
    </location>
</feature>
<evidence type="ECO:0000259" key="2">
    <source>
        <dbReference type="Pfam" id="PF00892"/>
    </source>
</evidence>